<name>W4KH68_HETIT</name>
<feature type="region of interest" description="Disordered" evidence="1">
    <location>
        <begin position="1"/>
        <end position="24"/>
    </location>
</feature>
<sequence length="60" mass="7228">MLQAGDGGEETREEKEKGQRQQVQRVWREGRGIDRCVRERTEIVTCYELYAMRKEIKNRK</sequence>
<gene>
    <name evidence="2" type="ORF">HETIRDRAFT_438146</name>
</gene>
<dbReference type="KEGG" id="hir:HETIRDRAFT_438146"/>
<dbReference type="EMBL" id="KI925455">
    <property type="protein sequence ID" value="ETW85064.1"/>
    <property type="molecule type" value="Genomic_DNA"/>
</dbReference>
<dbReference type="GeneID" id="20675016"/>
<dbReference type="HOGENOM" id="CLU_2942013_0_0_1"/>
<protein>
    <submittedName>
        <fullName evidence="2">Uncharacterized protein</fullName>
    </submittedName>
</protein>
<proteinExistence type="predicted"/>
<dbReference type="Proteomes" id="UP000030671">
    <property type="component" value="Unassembled WGS sequence"/>
</dbReference>
<evidence type="ECO:0000313" key="3">
    <source>
        <dbReference type="Proteomes" id="UP000030671"/>
    </source>
</evidence>
<reference evidence="2 3" key="1">
    <citation type="journal article" date="2012" name="New Phytol.">
        <title>Insight into trade-off between wood decay and parasitism from the genome of a fungal forest pathogen.</title>
        <authorList>
            <person name="Olson A."/>
            <person name="Aerts A."/>
            <person name="Asiegbu F."/>
            <person name="Belbahri L."/>
            <person name="Bouzid O."/>
            <person name="Broberg A."/>
            <person name="Canback B."/>
            <person name="Coutinho P.M."/>
            <person name="Cullen D."/>
            <person name="Dalman K."/>
            <person name="Deflorio G."/>
            <person name="van Diepen L.T."/>
            <person name="Dunand C."/>
            <person name="Duplessis S."/>
            <person name="Durling M."/>
            <person name="Gonthier P."/>
            <person name="Grimwood J."/>
            <person name="Fossdal C.G."/>
            <person name="Hansson D."/>
            <person name="Henrissat B."/>
            <person name="Hietala A."/>
            <person name="Himmelstrand K."/>
            <person name="Hoffmeister D."/>
            <person name="Hogberg N."/>
            <person name="James T.Y."/>
            <person name="Karlsson M."/>
            <person name="Kohler A."/>
            <person name="Kues U."/>
            <person name="Lee Y.H."/>
            <person name="Lin Y.C."/>
            <person name="Lind M."/>
            <person name="Lindquist E."/>
            <person name="Lombard V."/>
            <person name="Lucas S."/>
            <person name="Lunden K."/>
            <person name="Morin E."/>
            <person name="Murat C."/>
            <person name="Park J."/>
            <person name="Raffaello T."/>
            <person name="Rouze P."/>
            <person name="Salamov A."/>
            <person name="Schmutz J."/>
            <person name="Solheim H."/>
            <person name="Stahlberg J."/>
            <person name="Velez H."/>
            <person name="de Vries R.P."/>
            <person name="Wiebenga A."/>
            <person name="Woodward S."/>
            <person name="Yakovlev I."/>
            <person name="Garbelotto M."/>
            <person name="Martin F."/>
            <person name="Grigoriev I.V."/>
            <person name="Stenlid J."/>
        </authorList>
    </citation>
    <scope>NUCLEOTIDE SEQUENCE [LARGE SCALE GENOMIC DNA]</scope>
    <source>
        <strain evidence="2 3">TC 32-1</strain>
    </source>
</reference>
<keyword evidence="3" id="KW-1185">Reference proteome</keyword>
<dbReference type="RefSeq" id="XP_009541954.1">
    <property type="nucleotide sequence ID" value="XM_009543659.1"/>
</dbReference>
<dbReference type="InParanoid" id="W4KH68"/>
<dbReference type="AlphaFoldDB" id="W4KH68"/>
<evidence type="ECO:0000313" key="2">
    <source>
        <dbReference type="EMBL" id="ETW85064.1"/>
    </source>
</evidence>
<evidence type="ECO:0000256" key="1">
    <source>
        <dbReference type="SAM" id="MobiDB-lite"/>
    </source>
</evidence>
<feature type="compositionally biased region" description="Basic and acidic residues" evidence="1">
    <location>
        <begin position="9"/>
        <end position="19"/>
    </location>
</feature>
<accession>W4KH68</accession>
<organism evidence="2 3">
    <name type="scientific">Heterobasidion irregulare (strain TC 32-1)</name>
    <dbReference type="NCBI Taxonomy" id="747525"/>
    <lineage>
        <taxon>Eukaryota</taxon>
        <taxon>Fungi</taxon>
        <taxon>Dikarya</taxon>
        <taxon>Basidiomycota</taxon>
        <taxon>Agaricomycotina</taxon>
        <taxon>Agaricomycetes</taxon>
        <taxon>Russulales</taxon>
        <taxon>Bondarzewiaceae</taxon>
        <taxon>Heterobasidion</taxon>
        <taxon>Heterobasidion annosum species complex</taxon>
    </lineage>
</organism>